<feature type="compositionally biased region" description="Low complexity" evidence="1">
    <location>
        <begin position="109"/>
        <end position="135"/>
    </location>
</feature>
<feature type="compositionally biased region" description="Low complexity" evidence="1">
    <location>
        <begin position="205"/>
        <end position="218"/>
    </location>
</feature>
<proteinExistence type="predicted"/>
<feature type="compositionally biased region" description="Low complexity" evidence="1">
    <location>
        <begin position="171"/>
        <end position="193"/>
    </location>
</feature>
<dbReference type="EMBL" id="SDWW01000044">
    <property type="protein sequence ID" value="RYV50005.1"/>
    <property type="molecule type" value="Genomic_DNA"/>
</dbReference>
<name>A0A4Q5MWQ9_9MICO</name>
<dbReference type="RefSeq" id="WP_130103632.1">
    <property type="nucleotide sequence ID" value="NZ_SDWW01000044.1"/>
</dbReference>
<feature type="region of interest" description="Disordered" evidence="1">
    <location>
        <begin position="89"/>
        <end position="143"/>
    </location>
</feature>
<organism evidence="2 3">
    <name type="scientific">Pengzhenrongella frigida</name>
    <dbReference type="NCBI Taxonomy" id="1259133"/>
    <lineage>
        <taxon>Bacteria</taxon>
        <taxon>Bacillati</taxon>
        <taxon>Actinomycetota</taxon>
        <taxon>Actinomycetes</taxon>
        <taxon>Micrococcales</taxon>
        <taxon>Pengzhenrongella</taxon>
    </lineage>
</organism>
<evidence type="ECO:0000313" key="3">
    <source>
        <dbReference type="Proteomes" id="UP000293764"/>
    </source>
</evidence>
<protein>
    <submittedName>
        <fullName evidence="2">Uncharacterized protein</fullName>
    </submittedName>
</protein>
<dbReference type="Proteomes" id="UP000293764">
    <property type="component" value="Unassembled WGS sequence"/>
</dbReference>
<gene>
    <name evidence="2" type="ORF">EUA98_15665</name>
</gene>
<accession>A0A4Q5MWQ9</accession>
<feature type="region of interest" description="Disordered" evidence="1">
    <location>
        <begin position="159"/>
        <end position="226"/>
    </location>
</feature>
<evidence type="ECO:0000313" key="2">
    <source>
        <dbReference type="EMBL" id="RYV50005.1"/>
    </source>
</evidence>
<sequence>MPTRLLLDGDDLATLMHRVRAEMGPNAVVVRAERVRTGGLAGFFAKEHFELTVEVPDRPARIPRRQSVHLPAVGSGLAGLLDAADAEEAWDAGQPAPAADFVPMPMPMPATATGAGASPSGTSPTGPPDGSSPAAVPTGPRVSTDADTFATLLASIDDMADVPKPPDPVDVPKVPDAGADAGDADLPSAAPDPRFLPREAPPGPTSTTTPAPTAAPPRAGGGDRRALLGLGVPAALLGAGGLDETMPLSDLLGRLVRPPALLRDQGSIIAVVGEGAQALEVATQFAIRLRQDPHDVVLAGQMHAAPGHARRLLSPTAAAQHRARFADGEQVSIVAVGVGSEPEDWSVAAELLADLGPDQAWAVVDARRKTADLRAWLRVVGRAREFDVAAAGSVHETQEPGTMLDLGLPIGWIDGLPATPVVWAAMLSERLAAGARWD</sequence>
<keyword evidence="3" id="KW-1185">Reference proteome</keyword>
<dbReference type="AlphaFoldDB" id="A0A4Q5MWQ9"/>
<comment type="caution">
    <text evidence="2">The sequence shown here is derived from an EMBL/GenBank/DDBJ whole genome shotgun (WGS) entry which is preliminary data.</text>
</comment>
<reference evidence="2 3" key="1">
    <citation type="submission" date="2019-01" db="EMBL/GenBank/DDBJ databases">
        <title>Novel species of Cellulomonas.</title>
        <authorList>
            <person name="Liu Q."/>
            <person name="Xin Y.-H."/>
        </authorList>
    </citation>
    <scope>NUCLEOTIDE SEQUENCE [LARGE SCALE GENOMIC DNA]</scope>
    <source>
        <strain evidence="2 3">HLT2-17</strain>
    </source>
</reference>
<evidence type="ECO:0000256" key="1">
    <source>
        <dbReference type="SAM" id="MobiDB-lite"/>
    </source>
</evidence>
<dbReference type="OrthoDB" id="3700292at2"/>